<dbReference type="eggNOG" id="COG0424">
    <property type="taxonomic scope" value="Bacteria"/>
</dbReference>
<name>C7LX12_DESBD</name>
<organism evidence="5 6">
    <name type="scientific">Desulfomicrobium baculatum (strain DSM 4028 / VKM B-1378 / X)</name>
    <name type="common">Desulfovibrio baculatus</name>
    <dbReference type="NCBI Taxonomy" id="525897"/>
    <lineage>
        <taxon>Bacteria</taxon>
        <taxon>Pseudomonadati</taxon>
        <taxon>Thermodesulfobacteriota</taxon>
        <taxon>Desulfovibrionia</taxon>
        <taxon>Desulfovibrionales</taxon>
        <taxon>Desulfomicrobiaceae</taxon>
        <taxon>Desulfomicrobium</taxon>
    </lineage>
</organism>
<dbReference type="Pfam" id="PF02545">
    <property type="entry name" value="Maf"/>
    <property type="match status" value="1"/>
</dbReference>
<evidence type="ECO:0000256" key="1">
    <source>
        <dbReference type="ARBA" id="ARBA00001968"/>
    </source>
</evidence>
<feature type="active site" description="Proton acceptor" evidence="4">
    <location>
        <position position="83"/>
    </location>
</feature>
<protein>
    <recommendedName>
        <fullName evidence="4">dTTP/UTP pyrophosphatase</fullName>
        <shortName evidence="4">dTTPase/UTPase</shortName>
        <ecNumber evidence="4">3.6.1.9</ecNumber>
    </recommendedName>
    <alternativeName>
        <fullName evidence="4">Nucleoside triphosphate pyrophosphatase</fullName>
    </alternativeName>
    <alternativeName>
        <fullName evidence="4">Nucleotide pyrophosphatase</fullName>
        <shortName evidence="4">Nucleotide PPase</shortName>
    </alternativeName>
</protein>
<dbReference type="GO" id="GO:0009117">
    <property type="term" value="P:nucleotide metabolic process"/>
    <property type="evidence" value="ECO:0007669"/>
    <property type="project" value="UniProtKB-KW"/>
</dbReference>
<dbReference type="HAMAP" id="MF_00528">
    <property type="entry name" value="Maf"/>
    <property type="match status" value="1"/>
</dbReference>
<evidence type="ECO:0000313" key="6">
    <source>
        <dbReference type="Proteomes" id="UP000002216"/>
    </source>
</evidence>
<dbReference type="GO" id="GO:0005737">
    <property type="term" value="C:cytoplasm"/>
    <property type="evidence" value="ECO:0007669"/>
    <property type="project" value="UniProtKB-SubCell"/>
</dbReference>
<accession>C7LX12</accession>
<dbReference type="SUPFAM" id="SSF52972">
    <property type="entry name" value="ITPase-like"/>
    <property type="match status" value="1"/>
</dbReference>
<dbReference type="PIRSF" id="PIRSF006305">
    <property type="entry name" value="Maf"/>
    <property type="match status" value="1"/>
</dbReference>
<proteinExistence type="inferred from homology"/>
<evidence type="ECO:0000256" key="4">
    <source>
        <dbReference type="HAMAP-Rule" id="MF_00528"/>
    </source>
</evidence>
<dbReference type="CDD" id="cd00555">
    <property type="entry name" value="Maf"/>
    <property type="match status" value="1"/>
</dbReference>
<dbReference type="GO" id="GO:0036218">
    <property type="term" value="F:dTTP diphosphatase activity"/>
    <property type="evidence" value="ECO:0007669"/>
    <property type="project" value="RHEA"/>
</dbReference>
<reference evidence="5 6" key="1">
    <citation type="journal article" date="2009" name="Stand. Genomic Sci.">
        <title>Complete genome sequence of Desulfomicrobium baculatum type strain (X).</title>
        <authorList>
            <person name="Copeland A."/>
            <person name="Spring S."/>
            <person name="Goker M."/>
            <person name="Schneider S."/>
            <person name="Lapidus A."/>
            <person name="Del Rio T.G."/>
            <person name="Tice H."/>
            <person name="Cheng J.F."/>
            <person name="Chen F."/>
            <person name="Nolan M."/>
            <person name="Bruce D."/>
            <person name="Goodwin L."/>
            <person name="Pitluck S."/>
            <person name="Ivanova N."/>
            <person name="Mavrommatis K."/>
            <person name="Ovchinnikova G."/>
            <person name="Pati A."/>
            <person name="Chen A."/>
            <person name="Palaniappan K."/>
            <person name="Land M."/>
            <person name="Hauser L."/>
            <person name="Chang Y.J."/>
            <person name="Jeffries C.C."/>
            <person name="Meincke L."/>
            <person name="Sims D."/>
            <person name="Brettin T."/>
            <person name="Detter J.C."/>
            <person name="Han C."/>
            <person name="Chain P."/>
            <person name="Bristow J."/>
            <person name="Eisen J.A."/>
            <person name="Markowitz V."/>
            <person name="Hugenholtz P."/>
            <person name="Kyrpides N.C."/>
            <person name="Klenk H.P."/>
            <person name="Lucas S."/>
        </authorList>
    </citation>
    <scope>NUCLEOTIDE SEQUENCE [LARGE SCALE GENOMIC DNA]</scope>
    <source>
        <strain evidence="6">DSM 4028 / VKM B-1378 / X</strain>
    </source>
</reference>
<dbReference type="NCBIfam" id="TIGR00172">
    <property type="entry name" value="maf"/>
    <property type="match status" value="1"/>
</dbReference>
<feature type="site" description="Important for substrate specificity" evidence="4">
    <location>
        <position position="168"/>
    </location>
</feature>
<evidence type="ECO:0000256" key="2">
    <source>
        <dbReference type="ARBA" id="ARBA00022801"/>
    </source>
</evidence>
<comment type="similarity">
    <text evidence="4">Belongs to the Maf family. YhdE subfamily.</text>
</comment>
<feature type="site" description="Important for substrate specificity" evidence="4">
    <location>
        <position position="84"/>
    </location>
</feature>
<dbReference type="Gene3D" id="3.90.950.10">
    <property type="match status" value="1"/>
</dbReference>
<comment type="cofactor">
    <cofactor evidence="1 4">
        <name>a divalent metal cation</name>
        <dbReference type="ChEBI" id="CHEBI:60240"/>
    </cofactor>
</comment>
<dbReference type="AlphaFoldDB" id="C7LX12"/>
<comment type="caution">
    <text evidence="4">Lacks conserved residue(s) required for the propagation of feature annotation.</text>
</comment>
<feature type="site" description="Important for substrate specificity" evidence="4">
    <location>
        <position position="25"/>
    </location>
</feature>
<keyword evidence="4" id="KW-0963">Cytoplasm</keyword>
<sequence length="209" mass="22166">MNPGLSKQGPFRALLPLILASASPRRQALLAGQGLGFEVVPSTLKEPAPEPGEAPADYAARMARIKGQDIAARHPDKVIVSADTIVVQDARILGKPKDAADALNMLTALAGRWHEVMTGFCVLRHGDGVSLCRTVTTRVHMANNSRDMLQAYIGTGEPMDKAGAYGIQGIGAFLVDEVQGSYTNVVGLPLRSVLDFLLEIKAIGVANAR</sequence>
<dbReference type="STRING" id="525897.Dbac_0561"/>
<gene>
    <name evidence="5" type="ordered locus">Dbac_0561</name>
</gene>
<comment type="function">
    <text evidence="4">Nucleoside triphosphate pyrophosphatase that hydrolyzes dTTP and UTP. May have a dual role in cell division arrest and in preventing the incorporation of modified nucleotides into cellular nucleic acids.</text>
</comment>
<keyword evidence="6" id="KW-1185">Reference proteome</keyword>
<dbReference type="GO" id="GO:0036221">
    <property type="term" value="F:UTP diphosphatase activity"/>
    <property type="evidence" value="ECO:0007669"/>
    <property type="project" value="RHEA"/>
</dbReference>
<dbReference type="EMBL" id="CP001629">
    <property type="protein sequence ID" value="ACU88685.1"/>
    <property type="molecule type" value="Genomic_DNA"/>
</dbReference>
<dbReference type="PANTHER" id="PTHR43213:SF5">
    <property type="entry name" value="BIFUNCTIONAL DTTP_UTP PYROPHOSPHATASE_METHYLTRANSFERASE PROTEIN-RELATED"/>
    <property type="match status" value="1"/>
</dbReference>
<keyword evidence="2 4" id="KW-0378">Hydrolase</keyword>
<dbReference type="KEGG" id="dba:Dbac_0561"/>
<dbReference type="Proteomes" id="UP000002216">
    <property type="component" value="Chromosome"/>
</dbReference>
<dbReference type="EC" id="3.6.1.9" evidence="4"/>
<comment type="catalytic activity">
    <reaction evidence="4">
        <text>dTTP + H2O = dTMP + diphosphate + H(+)</text>
        <dbReference type="Rhea" id="RHEA:28534"/>
        <dbReference type="ChEBI" id="CHEBI:15377"/>
        <dbReference type="ChEBI" id="CHEBI:15378"/>
        <dbReference type="ChEBI" id="CHEBI:33019"/>
        <dbReference type="ChEBI" id="CHEBI:37568"/>
        <dbReference type="ChEBI" id="CHEBI:63528"/>
        <dbReference type="EC" id="3.6.1.9"/>
    </reaction>
</comment>
<keyword evidence="3 4" id="KW-0546">Nucleotide metabolism</keyword>
<comment type="subcellular location">
    <subcellularLocation>
        <location evidence="4">Cytoplasm</location>
    </subcellularLocation>
</comment>
<dbReference type="InterPro" id="IPR003697">
    <property type="entry name" value="Maf-like"/>
</dbReference>
<dbReference type="PANTHER" id="PTHR43213">
    <property type="entry name" value="BIFUNCTIONAL DTTP/UTP PYROPHOSPHATASE/METHYLTRANSFERASE PROTEIN-RELATED"/>
    <property type="match status" value="1"/>
</dbReference>
<comment type="catalytic activity">
    <reaction evidence="4">
        <text>UTP + H2O = UMP + diphosphate + H(+)</text>
        <dbReference type="Rhea" id="RHEA:29395"/>
        <dbReference type="ChEBI" id="CHEBI:15377"/>
        <dbReference type="ChEBI" id="CHEBI:15378"/>
        <dbReference type="ChEBI" id="CHEBI:33019"/>
        <dbReference type="ChEBI" id="CHEBI:46398"/>
        <dbReference type="ChEBI" id="CHEBI:57865"/>
        <dbReference type="EC" id="3.6.1.9"/>
    </reaction>
</comment>
<dbReference type="HOGENOM" id="CLU_040416_0_0_7"/>
<dbReference type="RefSeq" id="WP_012805768.1">
    <property type="nucleotide sequence ID" value="NC_013173.1"/>
</dbReference>
<dbReference type="InterPro" id="IPR029001">
    <property type="entry name" value="ITPase-like_fam"/>
</dbReference>
<evidence type="ECO:0000313" key="5">
    <source>
        <dbReference type="EMBL" id="ACU88685.1"/>
    </source>
</evidence>
<evidence type="ECO:0000256" key="3">
    <source>
        <dbReference type="ARBA" id="ARBA00023080"/>
    </source>
</evidence>